<reference evidence="2 3" key="1">
    <citation type="journal article" date="2018" name="ISME J.">
        <title>Endosymbiont genomes yield clues of tubeworm success.</title>
        <authorList>
            <person name="Li Y."/>
            <person name="Liles M.R."/>
            <person name="Halanych K.M."/>
        </authorList>
    </citation>
    <scope>NUCLEOTIDE SEQUENCE [LARGE SCALE GENOMIC DNA]</scope>
    <source>
        <strain evidence="2">A1422</strain>
    </source>
</reference>
<dbReference type="InterPro" id="IPR012336">
    <property type="entry name" value="Thioredoxin-like_fold"/>
</dbReference>
<sequence>MSKTPPDALLLLATGCAHCPVVHEALSRLLEEGHLGRLEAINIVEHPEAAKAVGTRSVPWTRIGPFELEGMHSQSELAHWCELAATGKGFGEYFSHLLETQRPHKVAEVIERDPASLTSLLALLEDSGTPMAVRIGIGVVMEDLQGNELLSSAAPALVRMADSPEANIRADIAHYLGLVATPEVIPVLRKLQQDEHPDVREIATDSLNELSP</sequence>
<organism evidence="2 3">
    <name type="scientific">endosymbiont of Lamellibrachia luymesi</name>
    <dbReference type="NCBI Taxonomy" id="2200907"/>
    <lineage>
        <taxon>Bacteria</taxon>
        <taxon>Pseudomonadati</taxon>
        <taxon>Pseudomonadota</taxon>
        <taxon>Gammaproteobacteria</taxon>
        <taxon>sulfur-oxidizing symbionts</taxon>
    </lineage>
</organism>
<dbReference type="SUPFAM" id="SSF52833">
    <property type="entry name" value="Thioredoxin-like"/>
    <property type="match status" value="1"/>
</dbReference>
<evidence type="ECO:0000313" key="3">
    <source>
        <dbReference type="Proteomes" id="UP000255508"/>
    </source>
</evidence>
<evidence type="ECO:0000259" key="1">
    <source>
        <dbReference type="Pfam" id="PF13192"/>
    </source>
</evidence>
<dbReference type="InterPro" id="IPR036249">
    <property type="entry name" value="Thioredoxin-like_sf"/>
</dbReference>
<dbReference type="Pfam" id="PF13192">
    <property type="entry name" value="Thioredoxin_3"/>
    <property type="match status" value="1"/>
</dbReference>
<dbReference type="InterPro" id="IPR016024">
    <property type="entry name" value="ARM-type_fold"/>
</dbReference>
<feature type="domain" description="Thioredoxin-like fold" evidence="1">
    <location>
        <begin position="12"/>
        <end position="81"/>
    </location>
</feature>
<accession>A0A370DZI0</accession>
<proteinExistence type="predicted"/>
<dbReference type="SUPFAM" id="SSF48371">
    <property type="entry name" value="ARM repeat"/>
    <property type="match status" value="1"/>
</dbReference>
<dbReference type="PROSITE" id="PS50077">
    <property type="entry name" value="HEAT_REPEAT"/>
    <property type="match status" value="1"/>
</dbReference>
<dbReference type="Gene3D" id="1.25.10.10">
    <property type="entry name" value="Leucine-rich Repeat Variant"/>
    <property type="match status" value="1"/>
</dbReference>
<dbReference type="InterPro" id="IPR011989">
    <property type="entry name" value="ARM-like"/>
</dbReference>
<protein>
    <recommendedName>
        <fullName evidence="1">Thioredoxin-like fold domain-containing protein</fullName>
    </recommendedName>
</protein>
<dbReference type="AlphaFoldDB" id="A0A370DZI0"/>
<dbReference type="InterPro" id="IPR021133">
    <property type="entry name" value="HEAT_type_2"/>
</dbReference>
<evidence type="ECO:0000313" key="2">
    <source>
        <dbReference type="EMBL" id="RDH90796.1"/>
    </source>
</evidence>
<gene>
    <name evidence="2" type="ORF">DIZ79_08150</name>
</gene>
<comment type="caution">
    <text evidence="2">The sequence shown here is derived from an EMBL/GenBank/DDBJ whole genome shotgun (WGS) entry which is preliminary data.</text>
</comment>
<dbReference type="Proteomes" id="UP000255508">
    <property type="component" value="Unassembled WGS sequence"/>
</dbReference>
<dbReference type="EMBL" id="QFXD01000150">
    <property type="protein sequence ID" value="RDH90796.1"/>
    <property type="molecule type" value="Genomic_DNA"/>
</dbReference>
<dbReference type="Gene3D" id="3.40.30.10">
    <property type="entry name" value="Glutaredoxin"/>
    <property type="match status" value="1"/>
</dbReference>
<dbReference type="Pfam" id="PF13646">
    <property type="entry name" value="HEAT_2"/>
    <property type="match status" value="1"/>
</dbReference>
<name>A0A370DZI0_9GAMM</name>